<accession>A0A1V9XQU2</accession>
<protein>
    <submittedName>
        <fullName evidence="1">Proto-oncogene tyrosine-protein kinase receptor Ret-like</fullName>
    </submittedName>
</protein>
<dbReference type="EMBL" id="MNPL01005660">
    <property type="protein sequence ID" value="OQR75865.1"/>
    <property type="molecule type" value="Genomic_DNA"/>
</dbReference>
<keyword evidence="1" id="KW-0808">Transferase</keyword>
<dbReference type="AlphaFoldDB" id="A0A1V9XQU2"/>
<organism evidence="1 2">
    <name type="scientific">Tropilaelaps mercedesae</name>
    <dbReference type="NCBI Taxonomy" id="418985"/>
    <lineage>
        <taxon>Eukaryota</taxon>
        <taxon>Metazoa</taxon>
        <taxon>Ecdysozoa</taxon>
        <taxon>Arthropoda</taxon>
        <taxon>Chelicerata</taxon>
        <taxon>Arachnida</taxon>
        <taxon>Acari</taxon>
        <taxon>Parasitiformes</taxon>
        <taxon>Mesostigmata</taxon>
        <taxon>Gamasina</taxon>
        <taxon>Dermanyssoidea</taxon>
        <taxon>Laelapidae</taxon>
        <taxon>Tropilaelaps</taxon>
    </lineage>
</organism>
<name>A0A1V9XQU2_9ACAR</name>
<dbReference type="GO" id="GO:0016301">
    <property type="term" value="F:kinase activity"/>
    <property type="evidence" value="ECO:0007669"/>
    <property type="project" value="UniProtKB-KW"/>
</dbReference>
<keyword evidence="1" id="KW-0675">Receptor</keyword>
<dbReference type="Proteomes" id="UP000192247">
    <property type="component" value="Unassembled WGS sequence"/>
</dbReference>
<evidence type="ECO:0000313" key="2">
    <source>
        <dbReference type="Proteomes" id="UP000192247"/>
    </source>
</evidence>
<comment type="caution">
    <text evidence="1">The sequence shown here is derived from an EMBL/GenBank/DDBJ whole genome shotgun (WGS) entry which is preliminary data.</text>
</comment>
<keyword evidence="2" id="KW-1185">Reference proteome</keyword>
<proteinExistence type="predicted"/>
<gene>
    <name evidence="1" type="ORF">BIW11_03186</name>
</gene>
<reference evidence="1 2" key="1">
    <citation type="journal article" date="2017" name="Gigascience">
        <title>Draft genome of the honey bee ectoparasitic mite, Tropilaelaps mercedesae, is shaped by the parasitic life history.</title>
        <authorList>
            <person name="Dong X."/>
            <person name="Armstrong S.D."/>
            <person name="Xia D."/>
            <person name="Makepeace B.L."/>
            <person name="Darby A.C."/>
            <person name="Kadowaki T."/>
        </authorList>
    </citation>
    <scope>NUCLEOTIDE SEQUENCE [LARGE SCALE GENOMIC DNA]</scope>
    <source>
        <strain evidence="1">Wuxi-XJTLU</strain>
    </source>
</reference>
<keyword evidence="1" id="KW-0418">Kinase</keyword>
<sequence>MFTPLRRFCNRIAHYHFQPADLLSYDETTRTVRTLRQIASDKGSLRQSATIFCQIDGDPSRRVFNHSVTIVLALRRPQARMLAAGHPGCHIIIRRGKNPQCDLQAVDVDPRGRYRARPVNDRLGIFQTKTALFFPDSKHRRVVINVSARPAVSFYPDANYSFDVVLEDESKHHLGYRNLTFHVAVTNHSMLDLPLDLKQAKSLANLTIGLSSIYARVVPALYPHGGDRYIFRADREQWHKAFNVTPKEGIVYLQNPLLIKSAVGKRVRLRVNVYENPSHEMFNNTTNGTTHHAIFVNVHENNELTNCNDKVLAGLRGNASQPAQQGCPTDVVCGAKGKQLFLALKYVRSLGRTYHVRPTSHIARISTATSWRQIIPNCVPRIA</sequence>
<dbReference type="InParanoid" id="A0A1V9XQU2"/>
<evidence type="ECO:0000313" key="1">
    <source>
        <dbReference type="EMBL" id="OQR75865.1"/>
    </source>
</evidence>